<evidence type="ECO:0000313" key="2">
    <source>
        <dbReference type="EMBL" id="GAA3395822.1"/>
    </source>
</evidence>
<protein>
    <recommendedName>
        <fullName evidence="4">HAF repeat-containing protein</fullName>
    </recommendedName>
</protein>
<comment type="caution">
    <text evidence="2">The sequence shown here is derived from an EMBL/GenBank/DDBJ whole genome shotgun (WGS) entry which is preliminary data.</text>
</comment>
<name>A0ABP6T9X7_9ACTN</name>
<evidence type="ECO:0008006" key="4">
    <source>
        <dbReference type="Google" id="ProtNLM"/>
    </source>
</evidence>
<evidence type="ECO:0000256" key="1">
    <source>
        <dbReference type="SAM" id="SignalP"/>
    </source>
</evidence>
<dbReference type="Proteomes" id="UP001501676">
    <property type="component" value="Unassembled WGS sequence"/>
</dbReference>
<feature type="signal peptide" evidence="1">
    <location>
        <begin position="1"/>
        <end position="36"/>
    </location>
</feature>
<sequence length="396" mass="39383">MLLLRRPKRGPARVGTGAACAVLAVTLIAPAATAVAAPTVTATRLPVPAGATSSEVSDINNAGVAVGSAEVDGVSRALRWPSTGYTELPGTPDHPAAGASRITDAGQVVGSASSADLTSRVILRWQPDGSCGVSGAFPLGVADLNERGDALVTAVAGPRRFTAVVCHPDGSSTPTGLQSGYGIGADGRVAGAFSGTVENGFNHVPAVVSADGTATRLPVPAGQAGVAYDVGPLGAVVGALGTTSLSTGVPVFVPRVAVIWVGGRTVELGTLGGTTSRPADTGRAVSRTGDVIGTSTTATGETHAFLWRAGRMIDLGTLGGTSSTPTAVNDRGQVVGYSTTRSGAQHAFLWSGGRMVDLGAPGGNTSLARDVNNAGQVVGSVTTPGGQRHAVRWTVR</sequence>
<dbReference type="NCBIfam" id="TIGR02913">
    <property type="entry name" value="HAF_rpt"/>
    <property type="match status" value="2"/>
</dbReference>
<dbReference type="EMBL" id="BAAAYN010000050">
    <property type="protein sequence ID" value="GAA3395822.1"/>
    <property type="molecule type" value="Genomic_DNA"/>
</dbReference>
<keyword evidence="1" id="KW-0732">Signal</keyword>
<feature type="chain" id="PRO_5045753331" description="HAF repeat-containing protein" evidence="1">
    <location>
        <begin position="37"/>
        <end position="396"/>
    </location>
</feature>
<reference evidence="3" key="1">
    <citation type="journal article" date="2019" name="Int. J. Syst. Evol. Microbiol.">
        <title>The Global Catalogue of Microorganisms (GCM) 10K type strain sequencing project: providing services to taxonomists for standard genome sequencing and annotation.</title>
        <authorList>
            <consortium name="The Broad Institute Genomics Platform"/>
            <consortium name="The Broad Institute Genome Sequencing Center for Infectious Disease"/>
            <person name="Wu L."/>
            <person name="Ma J."/>
        </authorList>
    </citation>
    <scope>NUCLEOTIDE SEQUENCE [LARGE SCALE GENOMIC DNA]</scope>
    <source>
        <strain evidence="3">JCM 9458</strain>
    </source>
</reference>
<proteinExistence type="predicted"/>
<gene>
    <name evidence="2" type="ORF">GCM10020369_70280</name>
</gene>
<evidence type="ECO:0000313" key="3">
    <source>
        <dbReference type="Proteomes" id="UP001501676"/>
    </source>
</evidence>
<organism evidence="2 3">
    <name type="scientific">Cryptosporangium minutisporangium</name>
    <dbReference type="NCBI Taxonomy" id="113569"/>
    <lineage>
        <taxon>Bacteria</taxon>
        <taxon>Bacillati</taxon>
        <taxon>Actinomycetota</taxon>
        <taxon>Actinomycetes</taxon>
        <taxon>Cryptosporangiales</taxon>
        <taxon>Cryptosporangiaceae</taxon>
        <taxon>Cryptosporangium</taxon>
    </lineage>
</organism>
<dbReference type="InterPro" id="IPR014262">
    <property type="entry name" value="HAF_rpt"/>
</dbReference>
<accession>A0ABP6T9X7</accession>
<keyword evidence="3" id="KW-1185">Reference proteome</keyword>
<dbReference type="RefSeq" id="WP_345732591.1">
    <property type="nucleotide sequence ID" value="NZ_BAAAYN010000050.1"/>
</dbReference>